<keyword evidence="1" id="KW-0812">Transmembrane</keyword>
<evidence type="ECO:0000313" key="2">
    <source>
        <dbReference type="EMBL" id="ELR64647.1"/>
    </source>
</evidence>
<keyword evidence="1" id="KW-0472">Membrane</keyword>
<dbReference type="Proteomes" id="UP000011134">
    <property type="component" value="Unassembled WGS sequence"/>
</dbReference>
<dbReference type="PATRIC" id="fig|1056511.3.peg.3292"/>
<sequence length="56" mass="6303">MKKFKRDWGDPPLAWWQKAANGIADCGEVLAMLLALLVRRPLLLVLFIVLAIVLSQ</sequence>
<reference evidence="2 3" key="1">
    <citation type="submission" date="2012-12" db="EMBL/GenBank/DDBJ databases">
        <title>Genome Assembly of Photobacterium sp. AK15.</title>
        <authorList>
            <person name="Khatri I."/>
            <person name="Vaidya B."/>
            <person name="Srinivas T.N.R."/>
            <person name="Subramanian S."/>
            <person name="Pinnaka A."/>
        </authorList>
    </citation>
    <scope>NUCLEOTIDE SEQUENCE [LARGE SCALE GENOMIC DNA]</scope>
    <source>
        <strain evidence="2 3">AK15</strain>
    </source>
</reference>
<organism evidence="2 3">
    <name type="scientific">Photobacterium marinum</name>
    <dbReference type="NCBI Taxonomy" id="1056511"/>
    <lineage>
        <taxon>Bacteria</taxon>
        <taxon>Pseudomonadati</taxon>
        <taxon>Pseudomonadota</taxon>
        <taxon>Gammaproteobacteria</taxon>
        <taxon>Vibrionales</taxon>
        <taxon>Vibrionaceae</taxon>
        <taxon>Photobacterium</taxon>
    </lineage>
</organism>
<name>L8JB45_9GAMM</name>
<feature type="transmembrane region" description="Helical" evidence="1">
    <location>
        <begin position="29"/>
        <end position="54"/>
    </location>
</feature>
<dbReference type="AlphaFoldDB" id="L8JB45"/>
<dbReference type="EMBL" id="AMZO01000023">
    <property type="protein sequence ID" value="ELR64647.1"/>
    <property type="molecule type" value="Genomic_DNA"/>
</dbReference>
<dbReference type="RefSeq" id="WP_007467552.1">
    <property type="nucleotide sequence ID" value="NZ_AMZO01000023.1"/>
</dbReference>
<gene>
    <name evidence="2" type="ORF">C942_02218</name>
</gene>
<evidence type="ECO:0000256" key="1">
    <source>
        <dbReference type="SAM" id="Phobius"/>
    </source>
</evidence>
<keyword evidence="3" id="KW-1185">Reference proteome</keyword>
<evidence type="ECO:0000313" key="3">
    <source>
        <dbReference type="Proteomes" id="UP000011134"/>
    </source>
</evidence>
<proteinExistence type="predicted"/>
<comment type="caution">
    <text evidence="2">The sequence shown here is derived from an EMBL/GenBank/DDBJ whole genome shotgun (WGS) entry which is preliminary data.</text>
</comment>
<protein>
    <submittedName>
        <fullName evidence="2">Uncharacterized protein</fullName>
    </submittedName>
</protein>
<accession>L8JB45</accession>
<keyword evidence="1" id="KW-1133">Transmembrane helix</keyword>